<feature type="transmembrane region" description="Helical" evidence="15">
    <location>
        <begin position="148"/>
        <end position="169"/>
    </location>
</feature>
<reference evidence="16" key="1">
    <citation type="journal article" date="2014" name="Int. J. Syst. Evol. Microbiol.">
        <title>Complete genome of a new Firmicutes species belonging to the dominant human colonic microbiota ('Ruminococcus bicirculans') reveals two chromosomes and a selective capacity to utilize plant glucans.</title>
        <authorList>
            <consortium name="NISC Comparative Sequencing Program"/>
            <person name="Wegmann U."/>
            <person name="Louis P."/>
            <person name="Goesmann A."/>
            <person name="Henrissat B."/>
            <person name="Duncan S.H."/>
            <person name="Flint H.J."/>
        </authorList>
    </citation>
    <scope>NUCLEOTIDE SEQUENCE</scope>
    <source>
        <strain evidence="16">NBRC 103408</strain>
    </source>
</reference>
<protein>
    <recommendedName>
        <fullName evidence="6">CDP-diacylglycerol--glycerol-3-phosphate 3-phosphatidyltransferase</fullName>
        <ecNumber evidence="5">2.7.8.5</ecNumber>
    </recommendedName>
</protein>
<comment type="catalytic activity">
    <reaction evidence="14">
        <text>a CDP-1,2-diacyl-sn-glycerol + sn-glycerol 3-phosphate = a 1,2-diacyl-sn-glycero-3-phospho-(1'-sn-glycero-3'-phosphate) + CMP + H(+)</text>
        <dbReference type="Rhea" id="RHEA:12593"/>
        <dbReference type="ChEBI" id="CHEBI:15378"/>
        <dbReference type="ChEBI" id="CHEBI:57597"/>
        <dbReference type="ChEBI" id="CHEBI:58332"/>
        <dbReference type="ChEBI" id="CHEBI:60110"/>
        <dbReference type="ChEBI" id="CHEBI:60377"/>
        <dbReference type="EC" id="2.7.8.5"/>
    </reaction>
</comment>
<keyword evidence="17" id="KW-1185">Reference proteome</keyword>
<keyword evidence="13" id="KW-1208">Phospholipid metabolism</keyword>
<comment type="pathway">
    <text evidence="2">Phospholipid metabolism; phosphatidylglycerol biosynthesis; phosphatidylglycerol from CDP-diacylglycerol: step 1/2.</text>
</comment>
<keyword evidence="10" id="KW-0443">Lipid metabolism</keyword>
<dbReference type="PANTHER" id="PTHR14269:SF62">
    <property type="entry name" value="CDP-DIACYLGLYCEROL--GLYCEROL-3-PHOSPHATE 3-PHOSPHATIDYLTRANSFERASE 1, CHLOROPLASTIC"/>
    <property type="match status" value="1"/>
</dbReference>
<evidence type="ECO:0000256" key="4">
    <source>
        <dbReference type="ARBA" id="ARBA00010441"/>
    </source>
</evidence>
<keyword evidence="8 15" id="KW-0812">Transmembrane</keyword>
<dbReference type="EC" id="2.7.8.5" evidence="5"/>
<feature type="transmembrane region" description="Helical" evidence="15">
    <location>
        <begin position="124"/>
        <end position="142"/>
    </location>
</feature>
<dbReference type="InterPro" id="IPR050324">
    <property type="entry name" value="CDP-alcohol_PTase-I"/>
</dbReference>
<evidence type="ECO:0000256" key="12">
    <source>
        <dbReference type="ARBA" id="ARBA00023209"/>
    </source>
</evidence>
<proteinExistence type="inferred from homology"/>
<evidence type="ECO:0000256" key="13">
    <source>
        <dbReference type="ARBA" id="ARBA00023264"/>
    </source>
</evidence>
<keyword evidence="9 15" id="KW-1133">Transmembrane helix</keyword>
<evidence type="ECO:0000256" key="8">
    <source>
        <dbReference type="ARBA" id="ARBA00022692"/>
    </source>
</evidence>
<evidence type="ECO:0000256" key="6">
    <source>
        <dbReference type="ARBA" id="ARBA00014944"/>
    </source>
</evidence>
<comment type="similarity">
    <text evidence="4">Belongs to the CDP-alcohol phosphatidyltransferase class-I family.</text>
</comment>
<comment type="subcellular location">
    <subcellularLocation>
        <location evidence="1">Membrane</location>
        <topology evidence="1">Multi-pass membrane protein</topology>
    </subcellularLocation>
</comment>
<dbReference type="PIRSF" id="PIRSF000847">
    <property type="entry name" value="Phos_ph_gly_syn"/>
    <property type="match status" value="1"/>
</dbReference>
<dbReference type="Gene3D" id="1.20.120.1760">
    <property type="match status" value="1"/>
</dbReference>
<comment type="caution">
    <text evidence="16">The sequence shown here is derived from an EMBL/GenBank/DDBJ whole genome shotgun (WGS) entry which is preliminary data.</text>
</comment>
<evidence type="ECO:0000256" key="10">
    <source>
        <dbReference type="ARBA" id="ARBA00023098"/>
    </source>
</evidence>
<accession>A0ABQ5U4E0</accession>
<evidence type="ECO:0000256" key="15">
    <source>
        <dbReference type="SAM" id="Phobius"/>
    </source>
</evidence>
<evidence type="ECO:0000256" key="3">
    <source>
        <dbReference type="ARBA" id="ARBA00005189"/>
    </source>
</evidence>
<dbReference type="InterPro" id="IPR004570">
    <property type="entry name" value="Phosphatidylglycerol_P_synth"/>
</dbReference>
<keyword evidence="7" id="KW-0444">Lipid biosynthesis</keyword>
<keyword evidence="12" id="KW-0594">Phospholipid biosynthesis</keyword>
<feature type="transmembrane region" description="Helical" evidence="15">
    <location>
        <begin position="85"/>
        <end position="112"/>
    </location>
</feature>
<evidence type="ECO:0000256" key="9">
    <source>
        <dbReference type="ARBA" id="ARBA00022989"/>
    </source>
</evidence>
<dbReference type="InterPro" id="IPR000462">
    <property type="entry name" value="CDP-OH_P_trans"/>
</dbReference>
<keyword evidence="11 15" id="KW-0472">Membrane</keyword>
<dbReference type="Pfam" id="PF01066">
    <property type="entry name" value="CDP-OH_P_transf"/>
    <property type="match status" value="1"/>
</dbReference>
<dbReference type="InterPro" id="IPR043130">
    <property type="entry name" value="CDP-OH_PTrfase_TM_dom"/>
</dbReference>
<evidence type="ECO:0000256" key="5">
    <source>
        <dbReference type="ARBA" id="ARBA00013170"/>
    </source>
</evidence>
<evidence type="ECO:0000256" key="11">
    <source>
        <dbReference type="ARBA" id="ARBA00023136"/>
    </source>
</evidence>
<evidence type="ECO:0000256" key="2">
    <source>
        <dbReference type="ARBA" id="ARBA00005042"/>
    </source>
</evidence>
<evidence type="ECO:0000256" key="7">
    <source>
        <dbReference type="ARBA" id="ARBA00022516"/>
    </source>
</evidence>
<gene>
    <name evidence="16" type="ORF">GCM10007924_22580</name>
</gene>
<sequence length="177" mass="19155">MIVNIPNSLTLARIVSVPVIVWLILREEMLVAFILFGLGGISDALDGLIAKHFNLVTKLGKYLDPLADKILLVSIYVTLGVKGDLASWLVILVVSRDVLIVGGILFSMLLGTRITIQPVRISKINTFFQIVLAAMVLGSAGFDVDLGLLHGVTVYIVGVTTVMSGYSYLSQWIRQAG</sequence>
<dbReference type="Proteomes" id="UP001161409">
    <property type="component" value="Unassembled WGS sequence"/>
</dbReference>
<name>A0ABQ5U4E0_9PROT</name>
<dbReference type="PANTHER" id="PTHR14269">
    <property type="entry name" value="CDP-DIACYLGLYCEROL--GLYCEROL-3-PHOSPHATE 3-PHOSPHATIDYLTRANSFERASE-RELATED"/>
    <property type="match status" value="1"/>
</dbReference>
<evidence type="ECO:0000256" key="1">
    <source>
        <dbReference type="ARBA" id="ARBA00004141"/>
    </source>
</evidence>
<reference evidence="16" key="2">
    <citation type="submission" date="2023-01" db="EMBL/GenBank/DDBJ databases">
        <title>Draft genome sequence of Sneathiella chinensis strain NBRC 103408.</title>
        <authorList>
            <person name="Sun Q."/>
            <person name="Mori K."/>
        </authorList>
    </citation>
    <scope>NUCLEOTIDE SEQUENCE</scope>
    <source>
        <strain evidence="16">NBRC 103408</strain>
    </source>
</reference>
<evidence type="ECO:0000313" key="17">
    <source>
        <dbReference type="Proteomes" id="UP001161409"/>
    </source>
</evidence>
<organism evidence="16 17">
    <name type="scientific">Sneathiella chinensis</name>
    <dbReference type="NCBI Taxonomy" id="349750"/>
    <lineage>
        <taxon>Bacteria</taxon>
        <taxon>Pseudomonadati</taxon>
        <taxon>Pseudomonadota</taxon>
        <taxon>Alphaproteobacteria</taxon>
        <taxon>Sneathiellales</taxon>
        <taxon>Sneathiellaceae</taxon>
        <taxon>Sneathiella</taxon>
    </lineage>
</organism>
<evidence type="ECO:0000256" key="14">
    <source>
        <dbReference type="ARBA" id="ARBA00048586"/>
    </source>
</evidence>
<comment type="pathway">
    <text evidence="3">Lipid metabolism.</text>
</comment>
<dbReference type="EMBL" id="BSNF01000008">
    <property type="protein sequence ID" value="GLQ07037.1"/>
    <property type="molecule type" value="Genomic_DNA"/>
</dbReference>
<evidence type="ECO:0000313" key="16">
    <source>
        <dbReference type="EMBL" id="GLQ07037.1"/>
    </source>
</evidence>